<accession>A0ACC2VSH3</accession>
<reference evidence="1" key="1">
    <citation type="submission" date="2023-04" db="EMBL/GenBank/DDBJ databases">
        <title>Draft Genome sequencing of Naganishia species isolated from polar environments using Oxford Nanopore Technology.</title>
        <authorList>
            <person name="Leo P."/>
            <person name="Venkateswaran K."/>
        </authorList>
    </citation>
    <scope>NUCLEOTIDE SEQUENCE</scope>
    <source>
        <strain evidence="1">MNA-CCFEE 5423</strain>
    </source>
</reference>
<evidence type="ECO:0000313" key="1">
    <source>
        <dbReference type="EMBL" id="KAJ9102370.1"/>
    </source>
</evidence>
<organism evidence="1 2">
    <name type="scientific">Naganishia friedmannii</name>
    <dbReference type="NCBI Taxonomy" id="89922"/>
    <lineage>
        <taxon>Eukaryota</taxon>
        <taxon>Fungi</taxon>
        <taxon>Dikarya</taxon>
        <taxon>Basidiomycota</taxon>
        <taxon>Agaricomycotina</taxon>
        <taxon>Tremellomycetes</taxon>
        <taxon>Filobasidiales</taxon>
        <taxon>Filobasidiaceae</taxon>
        <taxon>Naganishia</taxon>
    </lineage>
</organism>
<proteinExistence type="predicted"/>
<gene>
    <name evidence="1" type="ORF">QFC21_002770</name>
</gene>
<protein>
    <submittedName>
        <fullName evidence="1">Uncharacterized protein</fullName>
    </submittedName>
</protein>
<evidence type="ECO:0000313" key="2">
    <source>
        <dbReference type="Proteomes" id="UP001227268"/>
    </source>
</evidence>
<dbReference type="Proteomes" id="UP001227268">
    <property type="component" value="Unassembled WGS sequence"/>
</dbReference>
<sequence>MNEGDQSPEALTGAPSSAAASGSTTSSRWPPTLGREPSTGQPSGQTLTGYPPLRVRTVGSQTVYEEPTNAYKLRNWRENGGTPGVASGSQVQVT</sequence>
<name>A0ACC2VSH3_9TREE</name>
<keyword evidence="2" id="KW-1185">Reference proteome</keyword>
<comment type="caution">
    <text evidence="1">The sequence shown here is derived from an EMBL/GenBank/DDBJ whole genome shotgun (WGS) entry which is preliminary data.</text>
</comment>
<dbReference type="EMBL" id="JASBWT010000008">
    <property type="protein sequence ID" value="KAJ9102370.1"/>
    <property type="molecule type" value="Genomic_DNA"/>
</dbReference>